<dbReference type="Proteomes" id="UP000005954">
    <property type="component" value="Unassembled WGS sequence"/>
</dbReference>
<comment type="caution">
    <text evidence="2">The sequence shown here is derived from an EMBL/GenBank/DDBJ whole genome shotgun (WGS) entry which is preliminary data.</text>
</comment>
<proteinExistence type="predicted"/>
<evidence type="ECO:0000256" key="1">
    <source>
        <dbReference type="SAM" id="Phobius"/>
    </source>
</evidence>
<organism evidence="2 3">
    <name type="scientific">Roseovarius nubinhibens (strain ATCC BAA-591 / DSM 15170 / ISM)</name>
    <dbReference type="NCBI Taxonomy" id="89187"/>
    <lineage>
        <taxon>Bacteria</taxon>
        <taxon>Pseudomonadati</taxon>
        <taxon>Pseudomonadota</taxon>
        <taxon>Alphaproteobacteria</taxon>
        <taxon>Rhodobacterales</taxon>
        <taxon>Roseobacteraceae</taxon>
        <taxon>Roseovarius</taxon>
    </lineage>
</organism>
<dbReference type="HOGENOM" id="CLU_3423089_0_0_5"/>
<evidence type="ECO:0000313" key="3">
    <source>
        <dbReference type="Proteomes" id="UP000005954"/>
    </source>
</evidence>
<protein>
    <submittedName>
        <fullName evidence="2">Uncharacterized protein</fullName>
    </submittedName>
</protein>
<sequence length="23" mass="3165">MMIWHLQIDYLFFFYYLFLHYFL</sequence>
<keyword evidence="1" id="KW-1133">Transmembrane helix</keyword>
<keyword evidence="1" id="KW-0472">Membrane</keyword>
<name>A3SS48_ROSNI</name>
<dbReference type="AlphaFoldDB" id="A3SS48"/>
<feature type="transmembrane region" description="Helical" evidence="1">
    <location>
        <begin position="6"/>
        <end position="22"/>
    </location>
</feature>
<dbReference type="EMBL" id="AALY01000009">
    <property type="protein sequence ID" value="EAP74925.1"/>
    <property type="molecule type" value="Genomic_DNA"/>
</dbReference>
<keyword evidence="1" id="KW-0812">Transmembrane</keyword>
<evidence type="ECO:0000313" key="2">
    <source>
        <dbReference type="EMBL" id="EAP74925.1"/>
    </source>
</evidence>
<accession>A3SS48</accession>
<reference evidence="2 3" key="1">
    <citation type="submission" date="2005-12" db="EMBL/GenBank/DDBJ databases">
        <authorList>
            <person name="Moran M.A."/>
            <person name="Ferriera S."/>
            <person name="Johnson J."/>
            <person name="Kravitz S."/>
            <person name="Halpern A."/>
            <person name="Remington K."/>
            <person name="Beeson K."/>
            <person name="Tran B."/>
            <person name="Rogers Y.-H."/>
            <person name="Friedman R."/>
            <person name="Venter J.C."/>
        </authorList>
    </citation>
    <scope>NUCLEOTIDE SEQUENCE [LARGE SCALE GENOMIC DNA]</scope>
    <source>
        <strain evidence="3">ATCC BAA-591 / DSM 15170 / ISM</strain>
    </source>
</reference>
<gene>
    <name evidence="2" type="ORF">ISM_00010</name>
</gene>
<keyword evidence="3" id="KW-1185">Reference proteome</keyword>